<dbReference type="AlphaFoldDB" id="A0A177DWB5"/>
<dbReference type="VEuPathDB" id="FungiDB:CC77DRAFT_693559"/>
<dbReference type="RefSeq" id="XP_018388510.1">
    <property type="nucleotide sequence ID" value="XM_018532776.1"/>
</dbReference>
<evidence type="ECO:0000313" key="2">
    <source>
        <dbReference type="Proteomes" id="UP000077248"/>
    </source>
</evidence>
<organism evidence="1 2">
    <name type="scientific">Alternaria alternata</name>
    <name type="common">Alternaria rot fungus</name>
    <name type="synonym">Torula alternata</name>
    <dbReference type="NCBI Taxonomy" id="5599"/>
    <lineage>
        <taxon>Eukaryota</taxon>
        <taxon>Fungi</taxon>
        <taxon>Dikarya</taxon>
        <taxon>Ascomycota</taxon>
        <taxon>Pezizomycotina</taxon>
        <taxon>Dothideomycetes</taxon>
        <taxon>Pleosporomycetidae</taxon>
        <taxon>Pleosporales</taxon>
        <taxon>Pleosporineae</taxon>
        <taxon>Pleosporaceae</taxon>
        <taxon>Alternaria</taxon>
        <taxon>Alternaria sect. Alternaria</taxon>
        <taxon>Alternaria alternata complex</taxon>
    </lineage>
</organism>
<keyword evidence="2" id="KW-1185">Reference proteome</keyword>
<evidence type="ECO:0000313" key="1">
    <source>
        <dbReference type="EMBL" id="OAG23089.1"/>
    </source>
</evidence>
<dbReference type="KEGG" id="aalt:CC77DRAFT_693559"/>
<sequence length="59" mass="6637">MTSYTLRSCENRPVAFRMTLISIVPETLILILSTSISSNPIEGFSHEYHSNNSTTSYKP</sequence>
<gene>
    <name evidence="1" type="ORF">CC77DRAFT_693559</name>
</gene>
<dbReference type="EMBL" id="KV441473">
    <property type="protein sequence ID" value="OAG23089.1"/>
    <property type="molecule type" value="Genomic_DNA"/>
</dbReference>
<name>A0A177DWB5_ALTAL</name>
<protein>
    <submittedName>
        <fullName evidence="1">Uncharacterized protein</fullName>
    </submittedName>
</protein>
<accession>A0A177DWB5</accession>
<dbReference type="Proteomes" id="UP000077248">
    <property type="component" value="Unassembled WGS sequence"/>
</dbReference>
<dbReference type="GeneID" id="29118370"/>
<proteinExistence type="predicted"/>
<reference evidence="1 2" key="1">
    <citation type="submission" date="2016-05" db="EMBL/GenBank/DDBJ databases">
        <title>Comparative analysis of secretome profiles of manganese(II)-oxidizing ascomycete fungi.</title>
        <authorList>
            <consortium name="DOE Joint Genome Institute"/>
            <person name="Zeiner C.A."/>
            <person name="Purvine S.O."/>
            <person name="Zink E.M."/>
            <person name="Wu S."/>
            <person name="Pasa-Tolic L."/>
            <person name="Chaput D.L."/>
            <person name="Haridas S."/>
            <person name="Grigoriev I.V."/>
            <person name="Santelli C.M."/>
            <person name="Hansel C.M."/>
        </authorList>
    </citation>
    <scope>NUCLEOTIDE SEQUENCE [LARGE SCALE GENOMIC DNA]</scope>
    <source>
        <strain evidence="1 2">SRC1lrK2f</strain>
    </source>
</reference>